<dbReference type="PANTHER" id="PTHR34385:SF1">
    <property type="entry name" value="PEPTIDOGLYCAN L-ALANYL-D-GLUTAMATE ENDOPEPTIDASE CWLK"/>
    <property type="match status" value="1"/>
</dbReference>
<dbReference type="RefSeq" id="WP_099343182.1">
    <property type="nucleotide sequence ID" value="NZ_CP032098.1"/>
</dbReference>
<feature type="domain" description="D-alanyl-D-alanine carboxypeptidase-like core" evidence="1">
    <location>
        <begin position="161"/>
        <end position="264"/>
    </location>
</feature>
<keyword evidence="2" id="KW-0121">Carboxypeptidase</keyword>
<keyword evidence="2" id="KW-0378">Hydrolase</keyword>
<dbReference type="InterPro" id="IPR003709">
    <property type="entry name" value="VanY-like_core_dom"/>
</dbReference>
<evidence type="ECO:0000259" key="1">
    <source>
        <dbReference type="Pfam" id="PF02557"/>
    </source>
</evidence>
<dbReference type="Proteomes" id="UP000262712">
    <property type="component" value="Chromosome"/>
</dbReference>
<accession>A0A2G1DFW5</accession>
<gene>
    <name evidence="2" type="ORF">AMOL_2700</name>
    <name evidence="3" type="ORF">CPU12_11055</name>
</gene>
<reference evidence="2 5" key="2">
    <citation type="submission" date="2018-08" db="EMBL/GenBank/DDBJ databases">
        <title>Complete genome of the Arcobacter molluscorum type strain LMG 25693.</title>
        <authorList>
            <person name="Miller W.G."/>
            <person name="Yee E."/>
            <person name="Bono J.L."/>
        </authorList>
    </citation>
    <scope>NUCLEOTIDE SEQUENCE [LARGE SCALE GENOMIC DNA]</scope>
    <source>
        <strain evidence="2 5">CECT 7696</strain>
    </source>
</reference>
<dbReference type="Gene3D" id="3.30.1380.10">
    <property type="match status" value="1"/>
</dbReference>
<evidence type="ECO:0000313" key="2">
    <source>
        <dbReference type="EMBL" id="AXX93638.1"/>
    </source>
</evidence>
<dbReference type="InterPro" id="IPR052179">
    <property type="entry name" value="DD-CPase-like"/>
</dbReference>
<dbReference type="PANTHER" id="PTHR34385">
    <property type="entry name" value="D-ALANYL-D-ALANINE CARBOXYPEPTIDASE"/>
    <property type="match status" value="1"/>
</dbReference>
<dbReference type="GO" id="GO:0004180">
    <property type="term" value="F:carboxypeptidase activity"/>
    <property type="evidence" value="ECO:0007669"/>
    <property type="project" value="UniProtKB-KW"/>
</dbReference>
<sequence length="266" mass="30938">MNRREFLDKIKVATVLGITYPTISNAYEKVADSIVTSNNNQSSKEDLFIENSEIKDFESVRRKLRQVQRHVGYGNFNIISFDDMLRTAKYSNKIEAFSKAELEFLEKTFYINPSQYGFYGKKISLKMTEAINKKDVVKIPRTGHYLFRGKPEHTYYEMKKDIGDTMVLTSGVRSVVKQMKLYLDKVYRTEGNITKASKSLAPPAYTYHSVGDFDVGKKGFGYNNFTARFALTKEFSQMKKLTYIEMRYTINNKDGVRYEPWHIKVI</sequence>
<dbReference type="Pfam" id="PF02557">
    <property type="entry name" value="VanY"/>
    <property type="match status" value="1"/>
</dbReference>
<dbReference type="EMBL" id="NXFY01000019">
    <property type="protein sequence ID" value="PHO17344.1"/>
    <property type="molecule type" value="Genomic_DNA"/>
</dbReference>
<dbReference type="EMBL" id="CP032098">
    <property type="protein sequence ID" value="AXX93638.1"/>
    <property type="molecule type" value="Genomic_DNA"/>
</dbReference>
<evidence type="ECO:0000313" key="5">
    <source>
        <dbReference type="Proteomes" id="UP000262712"/>
    </source>
</evidence>
<proteinExistence type="predicted"/>
<dbReference type="InterPro" id="IPR009045">
    <property type="entry name" value="Zn_M74/Hedgehog-like"/>
</dbReference>
<evidence type="ECO:0000313" key="3">
    <source>
        <dbReference type="EMBL" id="PHO17344.1"/>
    </source>
</evidence>
<dbReference type="CDD" id="cd14814">
    <property type="entry name" value="Peptidase_M15"/>
    <property type="match status" value="1"/>
</dbReference>
<dbReference type="Proteomes" id="UP000221222">
    <property type="component" value="Unassembled WGS sequence"/>
</dbReference>
<protein>
    <submittedName>
        <fullName evidence="2">D-alanyl-D-alanine carboxypeptidase, VanY family</fullName>
    </submittedName>
</protein>
<reference evidence="3 4" key="1">
    <citation type="submission" date="2017-09" db="EMBL/GenBank/DDBJ databases">
        <title>Arcobacter canalis sp. nov., a new species isolated from a water canal contaminated with urban sewage.</title>
        <authorList>
            <person name="Perez-Cataluna A."/>
            <person name="Salas-Masso N."/>
            <person name="Figueras M.J."/>
        </authorList>
    </citation>
    <scope>NUCLEOTIDE SEQUENCE [LARGE SCALE GENOMIC DNA]</scope>
    <source>
        <strain evidence="3 4">F98-3</strain>
    </source>
</reference>
<keyword evidence="4" id="KW-1185">Reference proteome</keyword>
<evidence type="ECO:0000313" key="4">
    <source>
        <dbReference type="Proteomes" id="UP000221222"/>
    </source>
</evidence>
<dbReference type="AlphaFoldDB" id="A0A2G1DFW5"/>
<organism evidence="3 4">
    <name type="scientific">Malaciobacter molluscorum LMG 25693</name>
    <dbReference type="NCBI Taxonomy" id="870501"/>
    <lineage>
        <taxon>Bacteria</taxon>
        <taxon>Pseudomonadati</taxon>
        <taxon>Campylobacterota</taxon>
        <taxon>Epsilonproteobacteria</taxon>
        <taxon>Campylobacterales</taxon>
        <taxon>Arcobacteraceae</taxon>
        <taxon>Malaciobacter</taxon>
    </lineage>
</organism>
<name>A0A2G1DFW5_9BACT</name>
<keyword evidence="2" id="KW-0645">Protease</keyword>
<dbReference type="GO" id="GO:0006508">
    <property type="term" value="P:proteolysis"/>
    <property type="evidence" value="ECO:0007669"/>
    <property type="project" value="InterPro"/>
</dbReference>
<dbReference type="KEGG" id="amol:AMOL_2700"/>